<sequence length="120" mass="13459">MADMLKKLERVSNRHDKLKEKIEAMKQQLLVEEKALQKEKDKVNSKWMRTFASLAEDNGLQVYDLDPVKIIEMIAVAPKDFCVAGCSESAAEEKTSAISKDNGQGDKVSGKMAEMIKEEP</sequence>
<dbReference type="EMBL" id="FNQG01000002">
    <property type="protein sequence ID" value="SDZ76280.1"/>
    <property type="molecule type" value="Genomic_DNA"/>
</dbReference>
<organism evidence="3 4">
    <name type="scientific">Selenomonas ruminantium</name>
    <dbReference type="NCBI Taxonomy" id="971"/>
    <lineage>
        <taxon>Bacteria</taxon>
        <taxon>Bacillati</taxon>
        <taxon>Bacillota</taxon>
        <taxon>Negativicutes</taxon>
        <taxon>Selenomonadales</taxon>
        <taxon>Selenomonadaceae</taxon>
        <taxon>Selenomonas</taxon>
    </lineage>
</organism>
<evidence type="ECO:0000256" key="1">
    <source>
        <dbReference type="SAM" id="Coils"/>
    </source>
</evidence>
<proteinExistence type="predicted"/>
<evidence type="ECO:0000256" key="2">
    <source>
        <dbReference type="SAM" id="MobiDB-lite"/>
    </source>
</evidence>
<evidence type="ECO:0000313" key="4">
    <source>
        <dbReference type="Proteomes" id="UP000183469"/>
    </source>
</evidence>
<dbReference type="AlphaFoldDB" id="A0A1H3VNE1"/>
<feature type="coiled-coil region" evidence="1">
    <location>
        <begin position="1"/>
        <end position="46"/>
    </location>
</feature>
<dbReference type="Proteomes" id="UP000183469">
    <property type="component" value="Unassembled WGS sequence"/>
</dbReference>
<protein>
    <submittedName>
        <fullName evidence="3">Uncharacterized protein</fullName>
    </submittedName>
</protein>
<gene>
    <name evidence="3" type="ORF">SAMN05660648_00423</name>
</gene>
<reference evidence="3 4" key="1">
    <citation type="submission" date="2016-10" db="EMBL/GenBank/DDBJ databases">
        <authorList>
            <person name="de Groot N.N."/>
        </authorList>
    </citation>
    <scope>NUCLEOTIDE SEQUENCE [LARGE SCALE GENOMIC DNA]</scope>
    <source>
        <strain evidence="3 4">DSM 2872</strain>
    </source>
</reference>
<evidence type="ECO:0000313" key="3">
    <source>
        <dbReference type="EMBL" id="SDZ76280.1"/>
    </source>
</evidence>
<dbReference type="OrthoDB" id="9948046at2"/>
<dbReference type="RefSeq" id="WP_074670508.1">
    <property type="nucleotide sequence ID" value="NZ_FNQG01000002.1"/>
</dbReference>
<feature type="region of interest" description="Disordered" evidence="2">
    <location>
        <begin position="92"/>
        <end position="120"/>
    </location>
</feature>
<accession>A0A1H3VNE1</accession>
<name>A0A1H3VNE1_SELRU</name>
<keyword evidence="1" id="KW-0175">Coiled coil</keyword>